<organism evidence="4 5">
    <name type="scientific">Jiangella asiatica</name>
    <dbReference type="NCBI Taxonomy" id="2530372"/>
    <lineage>
        <taxon>Bacteria</taxon>
        <taxon>Bacillati</taxon>
        <taxon>Actinomycetota</taxon>
        <taxon>Actinomycetes</taxon>
        <taxon>Jiangellales</taxon>
        <taxon>Jiangellaceae</taxon>
        <taxon>Jiangella</taxon>
    </lineage>
</organism>
<proteinExistence type="predicted"/>
<accession>A0A4R5CTM3</accession>
<dbReference type="InParanoid" id="A0A4R5CTM3"/>
<evidence type="ECO:0000313" key="4">
    <source>
        <dbReference type="EMBL" id="TDE01804.1"/>
    </source>
</evidence>
<dbReference type="OrthoDB" id="3186544at2"/>
<gene>
    <name evidence="4" type="ORF">E1269_22610</name>
</gene>
<feature type="region of interest" description="Disordered" evidence="1">
    <location>
        <begin position="174"/>
        <end position="202"/>
    </location>
</feature>
<evidence type="ECO:0000313" key="5">
    <source>
        <dbReference type="Proteomes" id="UP000294739"/>
    </source>
</evidence>
<dbReference type="Proteomes" id="UP000294739">
    <property type="component" value="Unassembled WGS sequence"/>
</dbReference>
<dbReference type="Gene3D" id="1.10.10.10">
    <property type="entry name" value="Winged helix-like DNA-binding domain superfamily/Winged helix DNA-binding domain"/>
    <property type="match status" value="1"/>
</dbReference>
<feature type="compositionally biased region" description="Polar residues" evidence="1">
    <location>
        <begin position="176"/>
        <end position="192"/>
    </location>
</feature>
<reference evidence="4 5" key="1">
    <citation type="submission" date="2019-03" db="EMBL/GenBank/DDBJ databases">
        <title>Draft genome sequences of novel Actinobacteria.</title>
        <authorList>
            <person name="Sahin N."/>
            <person name="Ay H."/>
            <person name="Saygin H."/>
        </authorList>
    </citation>
    <scope>NUCLEOTIDE SEQUENCE [LARGE SCALE GENOMIC DNA]</scope>
    <source>
        <strain evidence="4 5">5K138</strain>
    </source>
</reference>
<dbReference type="Pfam" id="PF10400">
    <property type="entry name" value="Vir_act_alpha_C"/>
    <property type="match status" value="1"/>
</dbReference>
<sequence>MRVPLQHAVLALLADGPSYGYELKANFEKAVGPQWGGLNIGHVYQILDRLHRDGMVSSHTVPQESRPDRTVYLITSAGQSDLDEWLSAPTTRTSGYRDDFILKILAAGRRGPDAVREVCRIQREARLAELQTLRASRRTHHHDALAALTIEAAVLHTQADLKLVDTVEARAGDSTFPFSATGESDTAASDTAETGDATRHAS</sequence>
<dbReference type="InterPro" id="IPR036388">
    <property type="entry name" value="WH-like_DNA-bd_sf"/>
</dbReference>
<evidence type="ECO:0000259" key="2">
    <source>
        <dbReference type="Pfam" id="PF03551"/>
    </source>
</evidence>
<dbReference type="InterPro" id="IPR036390">
    <property type="entry name" value="WH_DNA-bd_sf"/>
</dbReference>
<feature type="domain" description="Transcription regulator PadR C-terminal" evidence="3">
    <location>
        <begin position="97"/>
        <end position="169"/>
    </location>
</feature>
<evidence type="ECO:0000256" key="1">
    <source>
        <dbReference type="SAM" id="MobiDB-lite"/>
    </source>
</evidence>
<dbReference type="InterPro" id="IPR005149">
    <property type="entry name" value="Tscrpt_reg_PadR_N"/>
</dbReference>
<keyword evidence="5" id="KW-1185">Reference proteome</keyword>
<protein>
    <submittedName>
        <fullName evidence="4">PadR family transcriptional regulator</fullName>
    </submittedName>
</protein>
<dbReference type="PANTHER" id="PTHR43252:SF2">
    <property type="entry name" value="TRANSCRIPTION REGULATOR, PADR-LIKE FAMILY"/>
    <property type="match status" value="1"/>
</dbReference>
<dbReference type="PANTHER" id="PTHR43252">
    <property type="entry name" value="TRANSCRIPTIONAL REGULATOR YQJI"/>
    <property type="match status" value="1"/>
</dbReference>
<evidence type="ECO:0000259" key="3">
    <source>
        <dbReference type="Pfam" id="PF10400"/>
    </source>
</evidence>
<dbReference type="AlphaFoldDB" id="A0A4R5CTM3"/>
<dbReference type="EMBL" id="SMKZ01000039">
    <property type="protein sequence ID" value="TDE01804.1"/>
    <property type="molecule type" value="Genomic_DNA"/>
</dbReference>
<comment type="caution">
    <text evidence="4">The sequence shown here is derived from an EMBL/GenBank/DDBJ whole genome shotgun (WGS) entry which is preliminary data.</text>
</comment>
<dbReference type="Pfam" id="PF03551">
    <property type="entry name" value="PadR"/>
    <property type="match status" value="1"/>
</dbReference>
<dbReference type="InterPro" id="IPR018309">
    <property type="entry name" value="Tscrpt_reg_PadR_C"/>
</dbReference>
<feature type="domain" description="Transcription regulator PadR N-terminal" evidence="2">
    <location>
        <begin position="9"/>
        <end position="83"/>
    </location>
</feature>
<name>A0A4R5CTM3_9ACTN</name>
<dbReference type="SUPFAM" id="SSF46785">
    <property type="entry name" value="Winged helix' DNA-binding domain"/>
    <property type="match status" value="1"/>
</dbReference>